<dbReference type="AlphaFoldDB" id="A0A1F6MRR5"/>
<keyword evidence="1" id="KW-1133">Transmembrane helix</keyword>
<gene>
    <name evidence="2" type="ORF">A3G00_04770</name>
</gene>
<protein>
    <submittedName>
        <fullName evidence="2">Uncharacterized protein</fullName>
    </submittedName>
</protein>
<reference evidence="2 3" key="1">
    <citation type="journal article" date="2016" name="Nat. Commun.">
        <title>Thousands of microbial genomes shed light on interconnected biogeochemical processes in an aquifer system.</title>
        <authorList>
            <person name="Anantharaman K."/>
            <person name="Brown C.T."/>
            <person name="Hug L.A."/>
            <person name="Sharon I."/>
            <person name="Castelle C.J."/>
            <person name="Probst A.J."/>
            <person name="Thomas B.C."/>
            <person name="Singh A."/>
            <person name="Wilkins M.J."/>
            <person name="Karaoz U."/>
            <person name="Brodie E.L."/>
            <person name="Williams K.H."/>
            <person name="Hubbard S.S."/>
            <person name="Banfield J.F."/>
        </authorList>
    </citation>
    <scope>NUCLEOTIDE SEQUENCE [LARGE SCALE GENOMIC DNA]</scope>
</reference>
<comment type="caution">
    <text evidence="2">The sequence shown here is derived from an EMBL/GenBank/DDBJ whole genome shotgun (WGS) entry which is preliminary data.</text>
</comment>
<proteinExistence type="predicted"/>
<evidence type="ECO:0000256" key="1">
    <source>
        <dbReference type="SAM" id="Phobius"/>
    </source>
</evidence>
<dbReference type="STRING" id="1798692.A3G00_04770"/>
<organism evidence="2 3">
    <name type="scientific">Candidatus Magasanikbacteria bacterium RIFCSPLOWO2_12_FULL_43_12</name>
    <dbReference type="NCBI Taxonomy" id="1798692"/>
    <lineage>
        <taxon>Bacteria</taxon>
        <taxon>Candidatus Magasanikiibacteriota</taxon>
    </lineage>
</organism>
<keyword evidence="1" id="KW-0472">Membrane</keyword>
<accession>A0A1F6MRR5</accession>
<feature type="transmembrane region" description="Helical" evidence="1">
    <location>
        <begin position="6"/>
        <end position="24"/>
    </location>
</feature>
<dbReference type="EMBL" id="MFQN01000018">
    <property type="protein sequence ID" value="OGH74365.1"/>
    <property type="molecule type" value="Genomic_DNA"/>
</dbReference>
<dbReference type="Proteomes" id="UP000178347">
    <property type="component" value="Unassembled WGS sequence"/>
</dbReference>
<evidence type="ECO:0000313" key="3">
    <source>
        <dbReference type="Proteomes" id="UP000178347"/>
    </source>
</evidence>
<sequence length="69" mass="8410">MDKAVGWWLILLTGNFRVIKYRWFSCHFRYNKIMDLERSDSEDPFPENNLKKIINPKRQGSAFWVILFE</sequence>
<evidence type="ECO:0000313" key="2">
    <source>
        <dbReference type="EMBL" id="OGH74365.1"/>
    </source>
</evidence>
<keyword evidence="1" id="KW-0812">Transmembrane</keyword>
<name>A0A1F6MRR5_9BACT</name>